<dbReference type="Proteomes" id="UP000887159">
    <property type="component" value="Unassembled WGS sequence"/>
</dbReference>
<dbReference type="EMBL" id="BMAU01021379">
    <property type="protein sequence ID" value="GFY27362.1"/>
    <property type="molecule type" value="Genomic_DNA"/>
</dbReference>
<protein>
    <submittedName>
        <fullName evidence="1">DUF4817 domain-containing protein</fullName>
    </submittedName>
</protein>
<evidence type="ECO:0000313" key="1">
    <source>
        <dbReference type="EMBL" id="GFY27362.1"/>
    </source>
</evidence>
<name>A0A8X7BEC5_TRICX</name>
<comment type="caution">
    <text evidence="1">The sequence shown here is derived from an EMBL/GenBank/DDBJ whole genome shotgun (WGS) entry which is preliminary data.</text>
</comment>
<gene>
    <name evidence="1" type="primary">NCL1_41190</name>
    <name evidence="1" type="ORF">TNCV_2069821</name>
</gene>
<keyword evidence="2" id="KW-1185">Reference proteome</keyword>
<organism evidence="1 2">
    <name type="scientific">Trichonephila clavipes</name>
    <name type="common">Golden silk orbweaver</name>
    <name type="synonym">Nephila clavipes</name>
    <dbReference type="NCBI Taxonomy" id="2585209"/>
    <lineage>
        <taxon>Eukaryota</taxon>
        <taxon>Metazoa</taxon>
        <taxon>Ecdysozoa</taxon>
        <taxon>Arthropoda</taxon>
        <taxon>Chelicerata</taxon>
        <taxon>Arachnida</taxon>
        <taxon>Araneae</taxon>
        <taxon>Araneomorphae</taxon>
        <taxon>Entelegynae</taxon>
        <taxon>Araneoidea</taxon>
        <taxon>Nephilidae</taxon>
        <taxon>Trichonephila</taxon>
    </lineage>
</organism>
<sequence>MLVKSLEAQNRTLAWCALSWRMGTKTDVVLLTKWRMTHTSNERATETVLFAGMCAKCMPKPLHFLTDQRASKKMTTSKQKVFCVPRLTKTESAITVQRTFRIKFGCQPPTDNNILR</sequence>
<reference evidence="1" key="1">
    <citation type="submission" date="2020-08" db="EMBL/GenBank/DDBJ databases">
        <title>Multicomponent nature underlies the extraordinary mechanical properties of spider dragline silk.</title>
        <authorList>
            <person name="Kono N."/>
            <person name="Nakamura H."/>
            <person name="Mori M."/>
            <person name="Yoshida Y."/>
            <person name="Ohtoshi R."/>
            <person name="Malay A.D."/>
            <person name="Moran D.A.P."/>
            <person name="Tomita M."/>
            <person name="Numata K."/>
            <person name="Arakawa K."/>
        </authorList>
    </citation>
    <scope>NUCLEOTIDE SEQUENCE</scope>
</reference>
<accession>A0A8X7BEC5</accession>
<dbReference type="AlphaFoldDB" id="A0A8X7BEC5"/>
<proteinExistence type="predicted"/>
<evidence type="ECO:0000313" key="2">
    <source>
        <dbReference type="Proteomes" id="UP000887159"/>
    </source>
</evidence>